<dbReference type="EMBL" id="OU893350">
    <property type="protein sequence ID" value="CAH0755166.1"/>
    <property type="molecule type" value="Genomic_DNA"/>
</dbReference>
<organism evidence="2 3">
    <name type="scientific">Diatraea saccharalis</name>
    <name type="common">sugarcane borer</name>
    <dbReference type="NCBI Taxonomy" id="40085"/>
    <lineage>
        <taxon>Eukaryota</taxon>
        <taxon>Metazoa</taxon>
        <taxon>Ecdysozoa</taxon>
        <taxon>Arthropoda</taxon>
        <taxon>Hexapoda</taxon>
        <taxon>Insecta</taxon>
        <taxon>Pterygota</taxon>
        <taxon>Neoptera</taxon>
        <taxon>Endopterygota</taxon>
        <taxon>Lepidoptera</taxon>
        <taxon>Glossata</taxon>
        <taxon>Ditrysia</taxon>
        <taxon>Pyraloidea</taxon>
        <taxon>Crambidae</taxon>
        <taxon>Crambinae</taxon>
        <taxon>Diatraea</taxon>
    </lineage>
</organism>
<feature type="compositionally biased region" description="Basic residues" evidence="1">
    <location>
        <begin position="108"/>
        <end position="117"/>
    </location>
</feature>
<gene>
    <name evidence="2" type="ORF">DIATSA_LOCUS5964</name>
</gene>
<evidence type="ECO:0000256" key="1">
    <source>
        <dbReference type="SAM" id="MobiDB-lite"/>
    </source>
</evidence>
<feature type="compositionally biased region" description="Low complexity" evidence="1">
    <location>
        <begin position="145"/>
        <end position="154"/>
    </location>
</feature>
<feature type="compositionally biased region" description="Polar residues" evidence="1">
    <location>
        <begin position="45"/>
        <end position="65"/>
    </location>
</feature>
<dbReference type="PANTHER" id="PTHR14195">
    <property type="entry name" value="G PATCH DOMAIN CONTAINING PROTEIN 2"/>
    <property type="match status" value="1"/>
</dbReference>
<evidence type="ECO:0000313" key="3">
    <source>
        <dbReference type="Proteomes" id="UP001153714"/>
    </source>
</evidence>
<dbReference type="OrthoDB" id="6095487at2759"/>
<feature type="compositionally biased region" description="Polar residues" evidence="1">
    <location>
        <begin position="313"/>
        <end position="340"/>
    </location>
</feature>
<accession>A0A9P0FYG4</accession>
<feature type="region of interest" description="Disordered" evidence="1">
    <location>
        <begin position="189"/>
        <end position="210"/>
    </location>
</feature>
<sequence length="518" mass="57874">MRERSFSGGCSSKSSYFKNDFKCKKYESEKKRKDSVLQPGKIILKSQNNEGSKTSPFSNTPTLPGSSSFNFVYKNSSKNGTPILSKMTGYRVATDLPPIFNPTTSSGKHNRKFKGFNKSHPPNALRNPLQFEDSNSGMDCAGNESSSLSSSDSDGVVTNDSDREGDDELTDWPGIEELKVFNKSLTFKSSKSVNNNNNSPNSVNMPPPKRLKKEKLLVKSGWASCKNRFKKKRAKVDSGNDDDAMMSDSKTVVDVEDDMFCKENRDILQPHSSFSSFSDIKNAGVSGQNANESFFQSFQAFQKRSAQQDERFSQTPRTNFSLQKTSSSDLNVSERSPQSDHYFSEHSMGHAGVNEVREIRAGCRRIREERPGFLILSAANEQLSKFLQDSCQSELKLPSFNDPGEKAKLESLAKLYSLKLQVEMGRPILRKTSNTMQAVRVEHSYHNFPTDHKRRCYGDDADSSLSLSDNSVNSINDLDDRDHVSSKPNFSDMVAQDLVDTFSNTHVDKSLLDPGEVD</sequence>
<reference evidence="2" key="1">
    <citation type="submission" date="2021-12" db="EMBL/GenBank/DDBJ databases">
        <authorList>
            <person name="King R."/>
        </authorList>
    </citation>
    <scope>NUCLEOTIDE SEQUENCE</scope>
</reference>
<feature type="region of interest" description="Disordered" evidence="1">
    <location>
        <begin position="28"/>
        <end position="65"/>
    </location>
</feature>
<reference evidence="2" key="2">
    <citation type="submission" date="2022-10" db="EMBL/GenBank/DDBJ databases">
        <authorList>
            <consortium name="ENA_rothamsted_submissions"/>
            <consortium name="culmorum"/>
            <person name="King R."/>
        </authorList>
    </citation>
    <scope>NUCLEOTIDE SEQUENCE</scope>
</reference>
<feature type="region of interest" description="Disordered" evidence="1">
    <location>
        <begin position="305"/>
        <end position="340"/>
    </location>
</feature>
<evidence type="ECO:0000313" key="2">
    <source>
        <dbReference type="EMBL" id="CAH0755166.1"/>
    </source>
</evidence>
<proteinExistence type="predicted"/>
<dbReference type="InterPro" id="IPR051189">
    <property type="entry name" value="Splicing_assoc_domain"/>
</dbReference>
<dbReference type="AlphaFoldDB" id="A0A9P0FYG4"/>
<feature type="compositionally biased region" description="Low complexity" evidence="1">
    <location>
        <begin position="189"/>
        <end position="204"/>
    </location>
</feature>
<feature type="region of interest" description="Disordered" evidence="1">
    <location>
        <begin position="100"/>
        <end position="173"/>
    </location>
</feature>
<protein>
    <submittedName>
        <fullName evidence="2">Uncharacterized protein</fullName>
    </submittedName>
</protein>
<keyword evidence="3" id="KW-1185">Reference proteome</keyword>
<dbReference type="Proteomes" id="UP001153714">
    <property type="component" value="Chromosome 19"/>
</dbReference>
<name>A0A9P0FYG4_9NEOP</name>